<dbReference type="Proteomes" id="UP000735302">
    <property type="component" value="Unassembled WGS sequence"/>
</dbReference>
<reference evidence="1 2" key="1">
    <citation type="journal article" date="2021" name="Elife">
        <title>Chloroplast acquisition without the gene transfer in kleptoplastic sea slugs, Plakobranchus ocellatus.</title>
        <authorList>
            <person name="Maeda T."/>
            <person name="Takahashi S."/>
            <person name="Yoshida T."/>
            <person name="Shimamura S."/>
            <person name="Takaki Y."/>
            <person name="Nagai Y."/>
            <person name="Toyoda A."/>
            <person name="Suzuki Y."/>
            <person name="Arimoto A."/>
            <person name="Ishii H."/>
            <person name="Satoh N."/>
            <person name="Nishiyama T."/>
            <person name="Hasebe M."/>
            <person name="Maruyama T."/>
            <person name="Minagawa J."/>
            <person name="Obokata J."/>
            <person name="Shigenobu S."/>
        </authorList>
    </citation>
    <scope>NUCLEOTIDE SEQUENCE [LARGE SCALE GENOMIC DNA]</scope>
</reference>
<accession>A0AAV4BR22</accession>
<protein>
    <recommendedName>
        <fullName evidence="3">Transmembrane protein</fullName>
    </recommendedName>
</protein>
<evidence type="ECO:0000313" key="1">
    <source>
        <dbReference type="EMBL" id="GFO25706.1"/>
    </source>
</evidence>
<gene>
    <name evidence="1" type="ORF">PoB_005221100</name>
</gene>
<dbReference type="EMBL" id="BLXT01005772">
    <property type="protein sequence ID" value="GFO25706.1"/>
    <property type="molecule type" value="Genomic_DNA"/>
</dbReference>
<organism evidence="1 2">
    <name type="scientific">Plakobranchus ocellatus</name>
    <dbReference type="NCBI Taxonomy" id="259542"/>
    <lineage>
        <taxon>Eukaryota</taxon>
        <taxon>Metazoa</taxon>
        <taxon>Spiralia</taxon>
        <taxon>Lophotrochozoa</taxon>
        <taxon>Mollusca</taxon>
        <taxon>Gastropoda</taxon>
        <taxon>Heterobranchia</taxon>
        <taxon>Euthyneura</taxon>
        <taxon>Panpulmonata</taxon>
        <taxon>Sacoglossa</taxon>
        <taxon>Placobranchoidea</taxon>
        <taxon>Plakobranchidae</taxon>
        <taxon>Plakobranchus</taxon>
    </lineage>
</organism>
<proteinExistence type="predicted"/>
<evidence type="ECO:0000313" key="2">
    <source>
        <dbReference type="Proteomes" id="UP000735302"/>
    </source>
</evidence>
<comment type="caution">
    <text evidence="1">The sequence shown here is derived from an EMBL/GenBank/DDBJ whole genome shotgun (WGS) entry which is preliminary data.</text>
</comment>
<keyword evidence="2" id="KW-1185">Reference proteome</keyword>
<name>A0AAV4BR22_9GAST</name>
<evidence type="ECO:0008006" key="3">
    <source>
        <dbReference type="Google" id="ProtNLM"/>
    </source>
</evidence>
<sequence>MKKREGRYNLLPRLCLFVITRPVVFSSVSSLQTLRHFLRRFLSTSSPPPVCFIRRLAHASFAVSPARPPPSPVRVLCRLPCASSAVSPASPPPSPVRVLRGLPCVSSLYPSCVICRLPCASSAVSRACLRYLPCA</sequence>
<dbReference type="AlphaFoldDB" id="A0AAV4BR22"/>